<dbReference type="GO" id="GO:0003899">
    <property type="term" value="F:DNA-directed RNA polymerase activity"/>
    <property type="evidence" value="ECO:0007669"/>
    <property type="project" value="UniProtKB-EC"/>
</dbReference>
<comment type="function">
    <text evidence="9">DNA-dependent RNA polymerase catalyzes the transcription of DNA into RNA using the four ribonucleoside triphosphates as substrates.</text>
</comment>
<feature type="domain" description="RNA polymerase Rpb2" evidence="15">
    <location>
        <begin position="492"/>
        <end position="556"/>
    </location>
</feature>
<evidence type="ECO:0000256" key="5">
    <source>
        <dbReference type="ARBA" id="ARBA00022723"/>
    </source>
</evidence>
<evidence type="ECO:0000256" key="2">
    <source>
        <dbReference type="ARBA" id="ARBA00022478"/>
    </source>
</evidence>
<dbReference type="Pfam" id="PF04565">
    <property type="entry name" value="RNA_pol_Rpb2_3"/>
    <property type="match status" value="1"/>
</dbReference>
<proteinExistence type="inferred from homology"/>
<keyword evidence="6" id="KW-0862">Zinc</keyword>
<dbReference type="InterPro" id="IPR037033">
    <property type="entry name" value="DNA-dir_RNAP_su2_hyb_sf"/>
</dbReference>
<accession>A0A7S1C2I4</accession>
<dbReference type="PANTHER" id="PTHR20856">
    <property type="entry name" value="DNA-DIRECTED RNA POLYMERASE I SUBUNIT 2"/>
    <property type="match status" value="1"/>
</dbReference>
<dbReference type="InterPro" id="IPR007641">
    <property type="entry name" value="RNA_pol_Rpb2_7"/>
</dbReference>
<dbReference type="Gene3D" id="2.40.270.10">
    <property type="entry name" value="DNA-directed RNA polymerase, subunit 2, domain 6"/>
    <property type="match status" value="1"/>
</dbReference>
<dbReference type="Pfam" id="PF04563">
    <property type="entry name" value="RNA_pol_Rpb2_1"/>
    <property type="match status" value="1"/>
</dbReference>
<dbReference type="Gene3D" id="2.40.50.150">
    <property type="match status" value="1"/>
</dbReference>
<evidence type="ECO:0000256" key="6">
    <source>
        <dbReference type="ARBA" id="ARBA00022833"/>
    </source>
</evidence>
<dbReference type="InterPro" id="IPR014724">
    <property type="entry name" value="RNA_pol_RPB2_OB-fold"/>
</dbReference>
<dbReference type="GO" id="GO:0046872">
    <property type="term" value="F:metal ion binding"/>
    <property type="evidence" value="ECO:0007669"/>
    <property type="project" value="UniProtKB-KW"/>
</dbReference>
<evidence type="ECO:0000259" key="12">
    <source>
        <dbReference type="Pfam" id="PF04560"/>
    </source>
</evidence>
<dbReference type="CDD" id="cd00653">
    <property type="entry name" value="RNA_pol_B_RPB2"/>
    <property type="match status" value="1"/>
</dbReference>
<feature type="domain" description="RNA polymerase Rpb2" evidence="17">
    <location>
        <begin position="678"/>
        <end position="727"/>
    </location>
</feature>
<dbReference type="Gene3D" id="3.90.1100.10">
    <property type="match status" value="2"/>
</dbReference>
<dbReference type="GO" id="GO:0032549">
    <property type="term" value="F:ribonucleoside binding"/>
    <property type="evidence" value="ECO:0007669"/>
    <property type="project" value="InterPro"/>
</dbReference>
<dbReference type="InterPro" id="IPR007646">
    <property type="entry name" value="RNA_pol_Rpb2_4"/>
</dbReference>
<dbReference type="InterPro" id="IPR007120">
    <property type="entry name" value="DNA-dir_RNAP_su2_dom"/>
</dbReference>
<dbReference type="FunFam" id="2.40.270.10:FF:000006">
    <property type="entry name" value="DNA-directed RNA polymerase subunit beta"/>
    <property type="match status" value="1"/>
</dbReference>
<keyword evidence="4 9" id="KW-0548">Nucleotidyltransferase</keyword>
<evidence type="ECO:0000256" key="7">
    <source>
        <dbReference type="ARBA" id="ARBA00023163"/>
    </source>
</evidence>
<keyword evidence="3 9" id="KW-0808">Transferase</keyword>
<gene>
    <name evidence="18" type="ORF">BSP0115_LOCUS1023</name>
</gene>
<dbReference type="EC" id="2.7.7.6" evidence="9"/>
<dbReference type="FunFam" id="3.90.1800.10:FF:000002">
    <property type="entry name" value="DNA-directed RNA polymerase subunit beta"/>
    <property type="match status" value="1"/>
</dbReference>
<name>A0A7S1C2I4_9STRA</name>
<dbReference type="Pfam" id="PF04566">
    <property type="entry name" value="RNA_pol_Rpb2_4"/>
    <property type="match status" value="1"/>
</dbReference>
<feature type="domain" description="RNA polymerase Rpb2" evidence="12">
    <location>
        <begin position="1114"/>
        <end position="1207"/>
    </location>
</feature>
<evidence type="ECO:0000313" key="18">
    <source>
        <dbReference type="EMBL" id="CAD8907826.1"/>
    </source>
</evidence>
<protein>
    <recommendedName>
        <fullName evidence="9">DNA-directed RNA polymerase subunit beta</fullName>
        <ecNumber evidence="9">2.7.7.6</ecNumber>
    </recommendedName>
</protein>
<dbReference type="PROSITE" id="PS01166">
    <property type="entry name" value="RNA_POL_BETA"/>
    <property type="match status" value="1"/>
</dbReference>
<dbReference type="Pfam" id="PF04560">
    <property type="entry name" value="RNA_pol_Rpb2_7"/>
    <property type="match status" value="1"/>
</dbReference>
<dbReference type="Pfam" id="PF00562">
    <property type="entry name" value="RNA_pol_Rpb2_6"/>
    <property type="match status" value="1"/>
</dbReference>
<evidence type="ECO:0000256" key="3">
    <source>
        <dbReference type="ARBA" id="ARBA00022679"/>
    </source>
</evidence>
<dbReference type="GO" id="GO:0000428">
    <property type="term" value="C:DNA-directed RNA polymerase complex"/>
    <property type="evidence" value="ECO:0007669"/>
    <property type="project" value="UniProtKB-KW"/>
</dbReference>
<keyword evidence="7 9" id="KW-0804">Transcription</keyword>
<feature type="domain" description="RNA polymerase Rpb2" evidence="13">
    <location>
        <begin position="224"/>
        <end position="417"/>
    </location>
</feature>
<dbReference type="GO" id="GO:0003677">
    <property type="term" value="F:DNA binding"/>
    <property type="evidence" value="ECO:0007669"/>
    <property type="project" value="InterPro"/>
</dbReference>
<evidence type="ECO:0000259" key="16">
    <source>
        <dbReference type="Pfam" id="PF04566"/>
    </source>
</evidence>
<dbReference type="InterPro" id="IPR007647">
    <property type="entry name" value="RNA_pol_Rpb2_5"/>
</dbReference>
<feature type="compositionally biased region" description="Acidic residues" evidence="10">
    <location>
        <begin position="22"/>
        <end position="32"/>
    </location>
</feature>
<evidence type="ECO:0000256" key="10">
    <source>
        <dbReference type="SAM" id="MobiDB-lite"/>
    </source>
</evidence>
<dbReference type="GO" id="GO:0006351">
    <property type="term" value="P:DNA-templated transcription"/>
    <property type="evidence" value="ECO:0007669"/>
    <property type="project" value="InterPro"/>
</dbReference>
<organism evidence="18">
    <name type="scientific">Bicosoecida sp. CB-2014</name>
    <dbReference type="NCBI Taxonomy" id="1486930"/>
    <lineage>
        <taxon>Eukaryota</taxon>
        <taxon>Sar</taxon>
        <taxon>Stramenopiles</taxon>
        <taxon>Bigyra</taxon>
        <taxon>Opalozoa</taxon>
        <taxon>Bicosoecida</taxon>
    </lineage>
</organism>
<dbReference type="InterPro" id="IPR015712">
    <property type="entry name" value="DNA-dir_RNA_pol_su2"/>
</dbReference>
<dbReference type="Gene3D" id="3.90.1800.10">
    <property type="entry name" value="RNA polymerase alpha subunit dimerisation domain"/>
    <property type="match status" value="1"/>
</dbReference>
<evidence type="ECO:0000256" key="8">
    <source>
        <dbReference type="RuleBase" id="RU000434"/>
    </source>
</evidence>
<reference evidence="18" key="1">
    <citation type="submission" date="2021-01" db="EMBL/GenBank/DDBJ databases">
        <authorList>
            <person name="Corre E."/>
            <person name="Pelletier E."/>
            <person name="Niang G."/>
            <person name="Scheremetjew M."/>
            <person name="Finn R."/>
            <person name="Kale V."/>
            <person name="Holt S."/>
            <person name="Cochrane G."/>
            <person name="Meng A."/>
            <person name="Brown T."/>
            <person name="Cohen L."/>
        </authorList>
    </citation>
    <scope>NUCLEOTIDE SEQUENCE</scope>
    <source>
        <strain evidence="18">Ms1</strain>
    </source>
</reference>
<evidence type="ECO:0000256" key="1">
    <source>
        <dbReference type="ARBA" id="ARBA00006835"/>
    </source>
</evidence>
<dbReference type="NCBIfam" id="NF007175">
    <property type="entry name" value="PRK09606.1"/>
    <property type="match status" value="1"/>
</dbReference>
<feature type="domain" description="RNA polymerase Rpb2" evidence="16">
    <location>
        <begin position="591"/>
        <end position="656"/>
    </location>
</feature>
<dbReference type="EMBL" id="HBFS01001499">
    <property type="protein sequence ID" value="CAD8907826.1"/>
    <property type="molecule type" value="Transcribed_RNA"/>
</dbReference>
<feature type="domain" description="DNA-directed RNA polymerase subunit 2 hybrid-binding" evidence="11">
    <location>
        <begin position="734"/>
        <end position="1112"/>
    </location>
</feature>
<evidence type="ECO:0000259" key="14">
    <source>
        <dbReference type="Pfam" id="PF04563"/>
    </source>
</evidence>
<evidence type="ECO:0000259" key="11">
    <source>
        <dbReference type="Pfam" id="PF00562"/>
    </source>
</evidence>
<dbReference type="InterPro" id="IPR007121">
    <property type="entry name" value="RNA_pol_bsu_CS"/>
</dbReference>
<keyword evidence="5" id="KW-0479">Metal-binding</keyword>
<evidence type="ECO:0000256" key="4">
    <source>
        <dbReference type="ARBA" id="ARBA00022695"/>
    </source>
</evidence>
<dbReference type="InterPro" id="IPR037034">
    <property type="entry name" value="RNA_pol_Rpb2_2_sf"/>
</dbReference>
<evidence type="ECO:0000259" key="17">
    <source>
        <dbReference type="Pfam" id="PF04567"/>
    </source>
</evidence>
<dbReference type="InterPro" id="IPR007645">
    <property type="entry name" value="RNA_pol_Rpb2_3"/>
</dbReference>
<dbReference type="Gene3D" id="3.90.1110.10">
    <property type="entry name" value="RNA polymerase Rpb2, domain 2"/>
    <property type="match status" value="1"/>
</dbReference>
<keyword evidence="2 9" id="KW-0240">DNA-directed RNA polymerase</keyword>
<dbReference type="InterPro" id="IPR007644">
    <property type="entry name" value="RNA_pol_bsu_protrusion"/>
</dbReference>
<dbReference type="Pfam" id="PF04567">
    <property type="entry name" value="RNA_pol_Rpb2_5"/>
    <property type="match status" value="1"/>
</dbReference>
<evidence type="ECO:0000256" key="9">
    <source>
        <dbReference type="RuleBase" id="RU363031"/>
    </source>
</evidence>
<feature type="region of interest" description="Disordered" evidence="10">
    <location>
        <begin position="1"/>
        <end position="38"/>
    </location>
</feature>
<feature type="domain" description="RNA polymerase beta subunit protrusion" evidence="14">
    <location>
        <begin position="54"/>
        <end position="464"/>
    </location>
</feature>
<dbReference type="InterPro" id="IPR007642">
    <property type="entry name" value="RNA_pol_Rpb2_2"/>
</dbReference>
<comment type="catalytic activity">
    <reaction evidence="9">
        <text>RNA(n) + a ribonucleoside 5'-triphosphate = RNA(n+1) + diphosphate</text>
        <dbReference type="Rhea" id="RHEA:21248"/>
        <dbReference type="Rhea" id="RHEA-COMP:14527"/>
        <dbReference type="Rhea" id="RHEA-COMP:17342"/>
        <dbReference type="ChEBI" id="CHEBI:33019"/>
        <dbReference type="ChEBI" id="CHEBI:61557"/>
        <dbReference type="ChEBI" id="CHEBI:140395"/>
        <dbReference type="EC" id="2.7.7.6"/>
    </reaction>
</comment>
<comment type="similarity">
    <text evidence="1 8">Belongs to the RNA polymerase beta chain family.</text>
</comment>
<dbReference type="SUPFAM" id="SSF64484">
    <property type="entry name" value="beta and beta-prime subunits of DNA dependent RNA-polymerase"/>
    <property type="match status" value="1"/>
</dbReference>
<dbReference type="Pfam" id="PF04561">
    <property type="entry name" value="RNA_pol_Rpb2_2"/>
    <property type="match status" value="1"/>
</dbReference>
<dbReference type="AlphaFoldDB" id="A0A7S1C2I4"/>
<sequence length="1217" mass="136700">MAAYGDAYDPDEMEDAGAFGDDGFEDDMDEEHPDAQISQNHSWEIIRAFFKDKGLVKQQLDSFDLFVETTLQEIIEDTPHIEIRPNRQYAPGDAAVDPNVGYRITFGGAYLSKPTHNEEGSETSAPLFPSAARLRNLTYESNLFLEMTCQPFDTDTGEAAGEADEQTLLCGSVPTMVMSRFCRLYGQTDKIKTELGECVFDQGGYFVINGSEKVIIALERQSYNRVYCFEKKQPSKFSWVGEVRSRLDRSNRPISSLDILMYTSGGGRRGTHEGNQIRARVPYIREDIPIVILFRALGCVADKKVLDRVVYDLDHDPEMVEMFRPSLEEAFVVQSRDVALDHIGRRGREHNIGREARVRHAEEILQKEMLPHVGISEDVRSRNRKSYFLGYVVHRLLQCALGRHGADDRDHFGNKRMDMAGPLIAYLFRQLFYKLTKDMRNYLQRCVDRGARFNLPYSVKDSIIRNGLRYSLATGNWGDRKSSTPPKTGVSQVLNRLTFASTLSHLRRLNTPIGREGKIAKPRQLHNTHWGMVCPCETPEGQAVGLVKNLSLMAYVSVGSDQEPVMKVLDEMSVQWLEEVEANQIPFVTKVFVNGNWVGVCDPETLPPEDLARQLRDRRRRNHIQWEVSVVHDVSELELQVFTDAGRVCRPLFVVNADQELAMRVRHLKDIQQGKAGFMSLVNEGLIEYIDTQEEECAMIAMKPDNLLSVEEGGNEVKTYTHCEIHPSMILGVCASIIPFPDHNQSPRNTYQSAMGKQAMGVYASNFLERIDTMASVLYYAQKPLVATRAMEHLRFRELPAGINATVAICCYTGYNQEDSLIMNQSSIDRGFFRSVFYRGYVEAAKRGGGGGGGAGAFSSETFERPNPFTTTGMKVGSYDKLEPDGLVPPGEAVASEDVIIGRTVTLPPMAEAGGIMSRFNKRDTSVVVRHNETGVIDRVMLTTNRDGERFTKVRIRSVRVPQIGDKFASRHGQKGTIGMTYRMEDMPWSREGVVPDIIVNPHAIPSRMTIGHLIECLMGKVMTQLGFLGDATPFSSVTVEYVAGLLHEHGYQRNGNEVMFNGHTGRKLEAQVFLGPTYYQRLKHMVGDKVHARARGPVALLTRQPMEGRSRDGGLRFGEMERDCIIAHGTAQLLQERTFLNSDPYRVHVCDTCGLIAVADTADNSYKCTGCSKLRRRTSVSQIFIPYACKLLFQELMAMSIAPRMLTLPHATGARQ</sequence>
<evidence type="ECO:0000259" key="15">
    <source>
        <dbReference type="Pfam" id="PF04565"/>
    </source>
</evidence>
<evidence type="ECO:0000259" key="13">
    <source>
        <dbReference type="Pfam" id="PF04561"/>
    </source>
</evidence>